<sequence>MRFLGLGREIFLVVTFIFGLGLLGLVGAIPVDTPGASEAIHLVGRKPTRGGWATYYDTEGGKGACGKYNHNHELVVAIGKPLWDSTQGYGGTSTLCGKTATVRWRGKSVQVRVVDQCPVCGYNDLDLSPSAFQKLANKEVGKLNGVVLRFD</sequence>
<gene>
    <name evidence="3" type="ORF">RDB_LOCUS80377</name>
</gene>
<name>A0A8H3E1U4_9AGAM</name>
<dbReference type="Pfam" id="PF03330">
    <property type="entry name" value="DPBB_1"/>
    <property type="match status" value="1"/>
</dbReference>
<evidence type="ECO:0000256" key="1">
    <source>
        <dbReference type="ARBA" id="ARBA00022729"/>
    </source>
</evidence>
<evidence type="ECO:0000313" key="4">
    <source>
        <dbReference type="Proteomes" id="UP000663827"/>
    </source>
</evidence>
<evidence type="ECO:0000313" key="3">
    <source>
        <dbReference type="EMBL" id="CAE7145353.1"/>
    </source>
</evidence>
<dbReference type="InterPro" id="IPR009009">
    <property type="entry name" value="RlpA-like_DPBB"/>
</dbReference>
<dbReference type="InterPro" id="IPR051477">
    <property type="entry name" value="Expansin_CellWall"/>
</dbReference>
<protein>
    <recommendedName>
        <fullName evidence="2">RlpA-like protein double-psi beta-barrel domain-containing protein</fullName>
    </recommendedName>
</protein>
<organism evidence="3 4">
    <name type="scientific">Rhizoctonia solani</name>
    <dbReference type="NCBI Taxonomy" id="456999"/>
    <lineage>
        <taxon>Eukaryota</taxon>
        <taxon>Fungi</taxon>
        <taxon>Dikarya</taxon>
        <taxon>Basidiomycota</taxon>
        <taxon>Agaricomycotina</taxon>
        <taxon>Agaricomycetes</taxon>
        <taxon>Cantharellales</taxon>
        <taxon>Ceratobasidiaceae</taxon>
        <taxon>Rhizoctonia</taxon>
    </lineage>
</organism>
<dbReference type="InterPro" id="IPR036908">
    <property type="entry name" value="RlpA-like_sf"/>
</dbReference>
<reference evidence="3" key="1">
    <citation type="submission" date="2021-01" db="EMBL/GenBank/DDBJ databases">
        <authorList>
            <person name="Kaushik A."/>
        </authorList>
    </citation>
    <scope>NUCLEOTIDE SEQUENCE</scope>
    <source>
        <strain evidence="3">AG5</strain>
    </source>
</reference>
<dbReference type="EMBL" id="CAJNJQ010001641">
    <property type="protein sequence ID" value="CAE7145353.1"/>
    <property type="molecule type" value="Genomic_DNA"/>
</dbReference>
<dbReference type="Gene3D" id="2.40.40.10">
    <property type="entry name" value="RlpA-like domain"/>
    <property type="match status" value="1"/>
</dbReference>
<comment type="caution">
    <text evidence="3">The sequence shown here is derived from an EMBL/GenBank/DDBJ whole genome shotgun (WGS) entry which is preliminary data.</text>
</comment>
<proteinExistence type="predicted"/>
<dbReference type="PANTHER" id="PTHR31836">
    <property type="match status" value="1"/>
</dbReference>
<dbReference type="CDD" id="cd22191">
    <property type="entry name" value="DPBB_RlpA_EXP_N-like"/>
    <property type="match status" value="1"/>
</dbReference>
<dbReference type="PANTHER" id="PTHR31836:SF28">
    <property type="entry name" value="SRCR DOMAIN-CONTAINING PROTEIN-RELATED"/>
    <property type="match status" value="1"/>
</dbReference>
<keyword evidence="1" id="KW-0732">Signal</keyword>
<dbReference type="Proteomes" id="UP000663827">
    <property type="component" value="Unassembled WGS sequence"/>
</dbReference>
<evidence type="ECO:0000259" key="2">
    <source>
        <dbReference type="Pfam" id="PF03330"/>
    </source>
</evidence>
<dbReference type="AlphaFoldDB" id="A0A8H3E1U4"/>
<feature type="domain" description="RlpA-like protein double-psi beta-barrel" evidence="2">
    <location>
        <begin position="51"/>
        <end position="144"/>
    </location>
</feature>
<dbReference type="SUPFAM" id="SSF50685">
    <property type="entry name" value="Barwin-like endoglucanases"/>
    <property type="match status" value="1"/>
</dbReference>
<accession>A0A8H3E1U4</accession>